<dbReference type="Proteomes" id="UP000309747">
    <property type="component" value="Unassembled WGS sequence"/>
</dbReference>
<dbReference type="AlphaFoldDB" id="A0A4U0R7Q5"/>
<accession>A0A4U0R7Q5</accession>
<evidence type="ECO:0000313" key="2">
    <source>
        <dbReference type="Proteomes" id="UP000309747"/>
    </source>
</evidence>
<dbReference type="RefSeq" id="WP_136886475.1">
    <property type="nucleotide sequence ID" value="NZ_SUNI01000012.1"/>
</dbReference>
<sequence length="70" mass="7302">MPVFTIAMGAAPHLKLSESGTEFLASGPHMAFDSHDGALAYVLAHTEDAPLKGLRATVIEDLALEGDAQP</sequence>
<keyword evidence="2" id="KW-1185">Reference proteome</keyword>
<organism evidence="1 2">
    <name type="scientific">Paracoccus gahaiensis</name>
    <dbReference type="NCBI Taxonomy" id="1706839"/>
    <lineage>
        <taxon>Bacteria</taxon>
        <taxon>Pseudomonadati</taxon>
        <taxon>Pseudomonadota</taxon>
        <taxon>Alphaproteobacteria</taxon>
        <taxon>Rhodobacterales</taxon>
        <taxon>Paracoccaceae</taxon>
        <taxon>Paracoccus</taxon>
    </lineage>
</organism>
<comment type="caution">
    <text evidence="1">The sequence shown here is derived from an EMBL/GenBank/DDBJ whole genome shotgun (WGS) entry which is preliminary data.</text>
</comment>
<dbReference type="OrthoDB" id="7777565at2"/>
<proteinExistence type="predicted"/>
<name>A0A4U0R7Q5_9RHOB</name>
<reference evidence="1 2" key="1">
    <citation type="submission" date="2019-04" db="EMBL/GenBank/DDBJ databases">
        <authorList>
            <person name="Li J."/>
        </authorList>
    </citation>
    <scope>NUCLEOTIDE SEQUENCE [LARGE SCALE GENOMIC DNA]</scope>
    <source>
        <strain evidence="1 2">KCTC 42687</strain>
    </source>
</reference>
<evidence type="ECO:0000313" key="1">
    <source>
        <dbReference type="EMBL" id="TJZ91059.1"/>
    </source>
</evidence>
<dbReference type="EMBL" id="SUNI01000012">
    <property type="protein sequence ID" value="TJZ91059.1"/>
    <property type="molecule type" value="Genomic_DNA"/>
</dbReference>
<gene>
    <name evidence="1" type="ORF">FA743_12670</name>
</gene>
<protein>
    <submittedName>
        <fullName evidence="1">Uncharacterized protein</fullName>
    </submittedName>
</protein>